<keyword evidence="2 4" id="KW-0238">DNA-binding</keyword>
<dbReference type="SUPFAM" id="SSF46689">
    <property type="entry name" value="Homeodomain-like"/>
    <property type="match status" value="1"/>
</dbReference>
<evidence type="ECO:0000256" key="2">
    <source>
        <dbReference type="ARBA" id="ARBA00023125"/>
    </source>
</evidence>
<dbReference type="AlphaFoldDB" id="A0A495W2J9"/>
<evidence type="ECO:0000259" key="5">
    <source>
        <dbReference type="PROSITE" id="PS50977"/>
    </source>
</evidence>
<dbReference type="Gene3D" id="1.10.10.60">
    <property type="entry name" value="Homeodomain-like"/>
    <property type="match status" value="1"/>
</dbReference>
<evidence type="ECO:0000313" key="7">
    <source>
        <dbReference type="Proteomes" id="UP000282084"/>
    </source>
</evidence>
<dbReference type="GO" id="GO:0003700">
    <property type="term" value="F:DNA-binding transcription factor activity"/>
    <property type="evidence" value="ECO:0007669"/>
    <property type="project" value="TreeGrafter"/>
</dbReference>
<name>A0A495W2J9_9PSEU</name>
<dbReference type="InterPro" id="IPR025996">
    <property type="entry name" value="MT1864/Rv1816-like_C"/>
</dbReference>
<dbReference type="Pfam" id="PF13305">
    <property type="entry name" value="TetR_C_33"/>
    <property type="match status" value="1"/>
</dbReference>
<gene>
    <name evidence="6" type="ORF">C8E97_3586</name>
</gene>
<dbReference type="Pfam" id="PF00440">
    <property type="entry name" value="TetR_N"/>
    <property type="match status" value="1"/>
</dbReference>
<dbReference type="EMBL" id="RBXO01000001">
    <property type="protein sequence ID" value="RKT54933.1"/>
    <property type="molecule type" value="Genomic_DNA"/>
</dbReference>
<dbReference type="InterPro" id="IPR036271">
    <property type="entry name" value="Tet_transcr_reg_TetR-rel_C_sf"/>
</dbReference>
<evidence type="ECO:0000256" key="3">
    <source>
        <dbReference type="ARBA" id="ARBA00023163"/>
    </source>
</evidence>
<evidence type="ECO:0000256" key="1">
    <source>
        <dbReference type="ARBA" id="ARBA00023015"/>
    </source>
</evidence>
<evidence type="ECO:0000256" key="4">
    <source>
        <dbReference type="PROSITE-ProRule" id="PRU00335"/>
    </source>
</evidence>
<evidence type="ECO:0000313" key="6">
    <source>
        <dbReference type="EMBL" id="RKT54933.1"/>
    </source>
</evidence>
<proteinExistence type="predicted"/>
<feature type="DNA-binding region" description="H-T-H motif" evidence="4">
    <location>
        <begin position="39"/>
        <end position="58"/>
    </location>
</feature>
<comment type="caution">
    <text evidence="6">The sequence shown here is derived from an EMBL/GenBank/DDBJ whole genome shotgun (WGS) entry which is preliminary data.</text>
</comment>
<dbReference type="Gene3D" id="1.10.357.10">
    <property type="entry name" value="Tetracycline Repressor, domain 2"/>
    <property type="match status" value="1"/>
</dbReference>
<sequence length="198" mass="21215">MRSWPSSARSPVARAALSATAVVDVALRLVDEEGPAAATLAAVASRAGVATPSLYKHVRNLAELRALMSVRIMGELAERIGAAVLGRSADEAVRALMTAWRDYALAHPHRYSALIQAPEPLVAQAGERLVDIVLAALRAYGLTDADAVHAVRCVRAAMHGFALLEAANAFQRPEQLDETYELLVHMVISGLRTPPHRT</sequence>
<dbReference type="PANTHER" id="PTHR30055">
    <property type="entry name" value="HTH-TYPE TRANSCRIPTIONAL REGULATOR RUTR"/>
    <property type="match status" value="1"/>
</dbReference>
<accession>A0A495W2J9</accession>
<keyword evidence="3" id="KW-0804">Transcription</keyword>
<dbReference type="GO" id="GO:0000976">
    <property type="term" value="F:transcription cis-regulatory region binding"/>
    <property type="evidence" value="ECO:0007669"/>
    <property type="project" value="TreeGrafter"/>
</dbReference>
<dbReference type="SUPFAM" id="SSF48498">
    <property type="entry name" value="Tetracyclin repressor-like, C-terminal domain"/>
    <property type="match status" value="1"/>
</dbReference>
<dbReference type="InterPro" id="IPR001647">
    <property type="entry name" value="HTH_TetR"/>
</dbReference>
<dbReference type="InterPro" id="IPR050109">
    <property type="entry name" value="HTH-type_TetR-like_transc_reg"/>
</dbReference>
<reference evidence="6 7" key="1">
    <citation type="submission" date="2018-10" db="EMBL/GenBank/DDBJ databases">
        <title>Sequencing the genomes of 1000 actinobacteria strains.</title>
        <authorList>
            <person name="Klenk H.-P."/>
        </authorList>
    </citation>
    <scope>NUCLEOTIDE SEQUENCE [LARGE SCALE GENOMIC DNA]</scope>
    <source>
        <strain evidence="6 7">DSM 43800</strain>
    </source>
</reference>
<organism evidence="6 7">
    <name type="scientific">Saccharothrix australiensis</name>
    <dbReference type="NCBI Taxonomy" id="2072"/>
    <lineage>
        <taxon>Bacteria</taxon>
        <taxon>Bacillati</taxon>
        <taxon>Actinomycetota</taxon>
        <taxon>Actinomycetes</taxon>
        <taxon>Pseudonocardiales</taxon>
        <taxon>Pseudonocardiaceae</taxon>
        <taxon>Saccharothrix</taxon>
    </lineage>
</organism>
<dbReference type="PROSITE" id="PS50977">
    <property type="entry name" value="HTH_TETR_2"/>
    <property type="match status" value="1"/>
</dbReference>
<protein>
    <submittedName>
        <fullName evidence="6">TetR family transcriptional regulator</fullName>
    </submittedName>
</protein>
<dbReference type="InterPro" id="IPR009057">
    <property type="entry name" value="Homeodomain-like_sf"/>
</dbReference>
<keyword evidence="7" id="KW-1185">Reference proteome</keyword>
<dbReference type="PANTHER" id="PTHR30055:SF151">
    <property type="entry name" value="TRANSCRIPTIONAL REGULATORY PROTEIN"/>
    <property type="match status" value="1"/>
</dbReference>
<feature type="domain" description="HTH tetR-type" evidence="5">
    <location>
        <begin position="16"/>
        <end position="76"/>
    </location>
</feature>
<dbReference type="Proteomes" id="UP000282084">
    <property type="component" value="Unassembled WGS sequence"/>
</dbReference>
<keyword evidence="1" id="KW-0805">Transcription regulation</keyword>